<keyword evidence="1" id="KW-0472">Membrane</keyword>
<keyword evidence="3" id="KW-1185">Reference proteome</keyword>
<name>A0A248TIN3_9BACI</name>
<proteinExistence type="predicted"/>
<accession>A0A248TIN3</accession>
<dbReference type="EMBL" id="CP022983">
    <property type="protein sequence ID" value="ASV68063.1"/>
    <property type="molecule type" value="Genomic_DNA"/>
</dbReference>
<organism evidence="2 3">
    <name type="scientific">Cytobacillus kochii</name>
    <dbReference type="NCBI Taxonomy" id="859143"/>
    <lineage>
        <taxon>Bacteria</taxon>
        <taxon>Bacillati</taxon>
        <taxon>Bacillota</taxon>
        <taxon>Bacilli</taxon>
        <taxon>Bacillales</taxon>
        <taxon>Bacillaceae</taxon>
        <taxon>Cytobacillus</taxon>
    </lineage>
</organism>
<keyword evidence="1" id="KW-1133">Transmembrane helix</keyword>
<evidence type="ECO:0000313" key="3">
    <source>
        <dbReference type="Proteomes" id="UP000215137"/>
    </source>
</evidence>
<reference evidence="2 3" key="1">
    <citation type="submission" date="2017-08" db="EMBL/GenBank/DDBJ databases">
        <title>Complete Genome Sequence of Bacillus kochii Oregon-R-modENCODE STRAIN BDGP4, isolated from Drosophila melanogaster gut.</title>
        <authorList>
            <person name="Wan K.H."/>
            <person name="Yu C."/>
            <person name="Park S."/>
            <person name="Hammonds A.S."/>
            <person name="Booth B.W."/>
            <person name="Celniker S.E."/>
        </authorList>
    </citation>
    <scope>NUCLEOTIDE SEQUENCE [LARGE SCALE GENOMIC DNA]</scope>
    <source>
        <strain evidence="2 3">BDGP4</strain>
    </source>
</reference>
<dbReference type="AlphaFoldDB" id="A0A248TIN3"/>
<feature type="transmembrane region" description="Helical" evidence="1">
    <location>
        <begin position="106"/>
        <end position="126"/>
    </location>
</feature>
<feature type="transmembrane region" description="Helical" evidence="1">
    <location>
        <begin position="40"/>
        <end position="57"/>
    </location>
</feature>
<evidence type="ECO:0000256" key="1">
    <source>
        <dbReference type="SAM" id="Phobius"/>
    </source>
</evidence>
<sequence>MVGKAKENRYLYLSLGVLLTILGIYFSYEDFARGEFVDSVMILALGVSQLFFAYLSPHIFPRDERAKAIIGKAMTANYFILFVVILILFLITGQGSLGMWQLSANQVLIILFSIMIIAIPGTMVVFTRLM</sequence>
<dbReference type="Proteomes" id="UP000215137">
    <property type="component" value="Chromosome"/>
</dbReference>
<feature type="transmembrane region" description="Helical" evidence="1">
    <location>
        <begin position="10"/>
        <end position="28"/>
    </location>
</feature>
<evidence type="ECO:0000313" key="2">
    <source>
        <dbReference type="EMBL" id="ASV68063.1"/>
    </source>
</evidence>
<dbReference type="OrthoDB" id="2453134at2"/>
<feature type="transmembrane region" description="Helical" evidence="1">
    <location>
        <begin position="78"/>
        <end position="100"/>
    </location>
</feature>
<protein>
    <submittedName>
        <fullName evidence="2">Uncharacterized protein</fullName>
    </submittedName>
</protein>
<dbReference type="RefSeq" id="WP_095371632.1">
    <property type="nucleotide sequence ID" value="NZ_CP022983.1"/>
</dbReference>
<gene>
    <name evidence="2" type="ORF">CKF48_12490</name>
</gene>
<keyword evidence="1" id="KW-0812">Transmembrane</keyword>
<dbReference type="KEGG" id="bko:CKF48_12490"/>